<organism evidence="1 2">
    <name type="scientific">Phtheirospermum japonicum</name>
    <dbReference type="NCBI Taxonomy" id="374723"/>
    <lineage>
        <taxon>Eukaryota</taxon>
        <taxon>Viridiplantae</taxon>
        <taxon>Streptophyta</taxon>
        <taxon>Embryophyta</taxon>
        <taxon>Tracheophyta</taxon>
        <taxon>Spermatophyta</taxon>
        <taxon>Magnoliopsida</taxon>
        <taxon>eudicotyledons</taxon>
        <taxon>Gunneridae</taxon>
        <taxon>Pentapetalae</taxon>
        <taxon>asterids</taxon>
        <taxon>lamiids</taxon>
        <taxon>Lamiales</taxon>
        <taxon>Orobanchaceae</taxon>
        <taxon>Orobanchaceae incertae sedis</taxon>
        <taxon>Phtheirospermum</taxon>
    </lineage>
</organism>
<evidence type="ECO:0000313" key="2">
    <source>
        <dbReference type="Proteomes" id="UP000653305"/>
    </source>
</evidence>
<dbReference type="InterPro" id="IPR036047">
    <property type="entry name" value="F-box-like_dom_sf"/>
</dbReference>
<dbReference type="AlphaFoldDB" id="A0A830C204"/>
<dbReference type="Proteomes" id="UP000653305">
    <property type="component" value="Unassembled WGS sequence"/>
</dbReference>
<dbReference type="EMBL" id="BMAC01000299">
    <property type="protein sequence ID" value="GFP93049.1"/>
    <property type="molecule type" value="Genomic_DNA"/>
</dbReference>
<reference evidence="1" key="1">
    <citation type="submission" date="2020-07" db="EMBL/GenBank/DDBJ databases">
        <title>Ethylene signaling mediates host invasion by parasitic plants.</title>
        <authorList>
            <person name="Yoshida S."/>
        </authorList>
    </citation>
    <scope>NUCLEOTIDE SEQUENCE</scope>
    <source>
        <strain evidence="1">Okayama</strain>
    </source>
</reference>
<accession>A0A830C204</accession>
<comment type="caution">
    <text evidence="1">The sequence shown here is derived from an EMBL/GenBank/DDBJ whole genome shotgun (WGS) entry which is preliminary data.</text>
</comment>
<keyword evidence="2" id="KW-1185">Reference proteome</keyword>
<evidence type="ECO:0000313" key="1">
    <source>
        <dbReference type="EMBL" id="GFP93049.1"/>
    </source>
</evidence>
<dbReference type="SUPFAM" id="SSF81383">
    <property type="entry name" value="F-box domain"/>
    <property type="match status" value="1"/>
</dbReference>
<protein>
    <submittedName>
        <fullName evidence="1">F-box protein at4g00755</fullName>
    </submittedName>
</protein>
<gene>
    <name evidence="1" type="ORF">PHJA_001449200</name>
</gene>
<sequence>MEDGKSFVDAFDIDLTSNILTFLSDPSDLIRAGAVSHSWRHFVIANGLCKNLWMQKVPQVAYVACADEESDGILKVSNVTSKNAASWGTLEKEHKLFSSLLQPFSKPIISPKCMLAFPVGASSTDRDPPVTIINTLTPEDCSFWSSKGHSDPNAPEYLLYRLNASISILTEVDIRAVESHWEPGYPIYSPKSVRFRMGHPKSVENVEMGICPVDQPSLDKYVWTYTSSEFPMAQISRLQKFKLPEPVCVGGVIMIELLGRTQKDATDDLFYIRLRHVRFMGQALEPAFYAEMYPSGELQLNYYPQALDSVLQSFSVEKAAVVLSELPELEIATRQERCEELCVEMAEGVLFLSDDEDN</sequence>
<dbReference type="OrthoDB" id="63379at2759"/>
<dbReference type="PANTHER" id="PTHR39741:SF14">
    <property type="entry name" value="F-BOX DOMAIN-CONTAINING PROTEIN"/>
    <property type="match status" value="1"/>
</dbReference>
<name>A0A830C204_9LAMI</name>
<dbReference type="PANTHER" id="PTHR39741">
    <property type="entry name" value="F-BOX DOMAIN CONTAINING PROTEIN, EXPRESSED"/>
    <property type="match status" value="1"/>
</dbReference>
<proteinExistence type="predicted"/>
<dbReference type="InterPro" id="IPR055336">
    <property type="entry name" value="At4g00755-like"/>
</dbReference>